<dbReference type="Proteomes" id="UP000236161">
    <property type="component" value="Unassembled WGS sequence"/>
</dbReference>
<dbReference type="EMBL" id="KZ451974">
    <property type="protein sequence ID" value="PKA56187.1"/>
    <property type="molecule type" value="Genomic_DNA"/>
</dbReference>
<evidence type="ECO:0000256" key="1">
    <source>
        <dbReference type="SAM" id="MobiDB-lite"/>
    </source>
</evidence>
<dbReference type="AlphaFoldDB" id="A0A2I0AKW2"/>
<proteinExistence type="predicted"/>
<feature type="region of interest" description="Disordered" evidence="1">
    <location>
        <begin position="30"/>
        <end position="54"/>
    </location>
</feature>
<keyword evidence="3" id="KW-1185">Reference proteome</keyword>
<reference evidence="2 3" key="1">
    <citation type="journal article" date="2017" name="Nature">
        <title>The Apostasia genome and the evolution of orchids.</title>
        <authorList>
            <person name="Zhang G.Q."/>
            <person name="Liu K.W."/>
            <person name="Li Z."/>
            <person name="Lohaus R."/>
            <person name="Hsiao Y.Y."/>
            <person name="Niu S.C."/>
            <person name="Wang J.Y."/>
            <person name="Lin Y.C."/>
            <person name="Xu Q."/>
            <person name="Chen L.J."/>
            <person name="Yoshida K."/>
            <person name="Fujiwara S."/>
            <person name="Wang Z.W."/>
            <person name="Zhang Y.Q."/>
            <person name="Mitsuda N."/>
            <person name="Wang M."/>
            <person name="Liu G.H."/>
            <person name="Pecoraro L."/>
            <person name="Huang H.X."/>
            <person name="Xiao X.J."/>
            <person name="Lin M."/>
            <person name="Wu X.Y."/>
            <person name="Wu W.L."/>
            <person name="Chen Y.Y."/>
            <person name="Chang S.B."/>
            <person name="Sakamoto S."/>
            <person name="Ohme-Takagi M."/>
            <person name="Yagi M."/>
            <person name="Zeng S.J."/>
            <person name="Shen C.Y."/>
            <person name="Yeh C.M."/>
            <person name="Luo Y.B."/>
            <person name="Tsai W.C."/>
            <person name="Van de Peer Y."/>
            <person name="Liu Z.J."/>
        </authorList>
    </citation>
    <scope>NUCLEOTIDE SEQUENCE [LARGE SCALE GENOMIC DNA]</scope>
    <source>
        <strain evidence="3">cv. Shenzhen</strain>
        <tissue evidence="2">Stem</tissue>
    </source>
</reference>
<organism evidence="2 3">
    <name type="scientific">Apostasia shenzhenica</name>
    <dbReference type="NCBI Taxonomy" id="1088818"/>
    <lineage>
        <taxon>Eukaryota</taxon>
        <taxon>Viridiplantae</taxon>
        <taxon>Streptophyta</taxon>
        <taxon>Embryophyta</taxon>
        <taxon>Tracheophyta</taxon>
        <taxon>Spermatophyta</taxon>
        <taxon>Magnoliopsida</taxon>
        <taxon>Liliopsida</taxon>
        <taxon>Asparagales</taxon>
        <taxon>Orchidaceae</taxon>
        <taxon>Apostasioideae</taxon>
        <taxon>Apostasia</taxon>
    </lineage>
</organism>
<protein>
    <submittedName>
        <fullName evidence="2">Uncharacterized protein</fullName>
    </submittedName>
</protein>
<name>A0A2I0AKW2_9ASPA</name>
<gene>
    <name evidence="2" type="ORF">AXF42_Ash011116</name>
</gene>
<evidence type="ECO:0000313" key="3">
    <source>
        <dbReference type="Proteomes" id="UP000236161"/>
    </source>
</evidence>
<sequence>MTACCVVRPVTMSVRYASIPWSSETRVPLEEEADPARRREVEVEAPSSGARTEGSPTCILRAAELVLPVLATIFPGLNESTRRC</sequence>
<evidence type="ECO:0000313" key="2">
    <source>
        <dbReference type="EMBL" id="PKA56187.1"/>
    </source>
</evidence>
<accession>A0A2I0AKW2</accession>